<protein>
    <submittedName>
        <fullName evidence="2">Uncharacterized protein</fullName>
    </submittedName>
</protein>
<dbReference type="AlphaFoldDB" id="A0AAE9MUF3"/>
<keyword evidence="1" id="KW-0472">Membrane</keyword>
<dbReference type="EMBL" id="CP050467">
    <property type="protein sequence ID" value="UTZ25561.1"/>
    <property type="molecule type" value="Genomic_DNA"/>
</dbReference>
<dbReference type="Proteomes" id="UP001058687">
    <property type="component" value="Chromosome 1"/>
</dbReference>
<dbReference type="RefSeq" id="WP_255936971.1">
    <property type="nucleotide sequence ID" value="NZ_CP050467.1"/>
</dbReference>
<reference evidence="2" key="1">
    <citation type="submission" date="2020-03" db="EMBL/GenBank/DDBJ databases">
        <title>Five strains of Vibrio campbellii isolated from Mariana Trench.</title>
        <authorList>
            <person name="Liang J."/>
            <person name="Zhang X.-H."/>
        </authorList>
    </citation>
    <scope>NUCLEOTIDE SEQUENCE</scope>
    <source>
        <strain evidence="2">LJC014</strain>
    </source>
</reference>
<evidence type="ECO:0000313" key="3">
    <source>
        <dbReference type="Proteomes" id="UP001058687"/>
    </source>
</evidence>
<name>A0AAE9MUF3_9VIBR</name>
<sequence>MHNNYIKELAVKSYQEDLQKEYNQAMQQTWHLPSFMLGIVLSQLIFGWLF</sequence>
<proteinExistence type="predicted"/>
<evidence type="ECO:0000313" key="2">
    <source>
        <dbReference type="EMBL" id="UTZ25561.1"/>
    </source>
</evidence>
<organism evidence="2 3">
    <name type="scientific">Vibrio campbellii</name>
    <dbReference type="NCBI Taxonomy" id="680"/>
    <lineage>
        <taxon>Bacteria</taxon>
        <taxon>Pseudomonadati</taxon>
        <taxon>Pseudomonadota</taxon>
        <taxon>Gammaproteobacteria</taxon>
        <taxon>Vibrionales</taxon>
        <taxon>Vibrionaceae</taxon>
        <taxon>Vibrio</taxon>
    </lineage>
</organism>
<accession>A0AAE9MUF3</accession>
<keyword evidence="1" id="KW-1133">Transmembrane helix</keyword>
<evidence type="ECO:0000256" key="1">
    <source>
        <dbReference type="SAM" id="Phobius"/>
    </source>
</evidence>
<keyword evidence="1" id="KW-0812">Transmembrane</keyword>
<gene>
    <name evidence="2" type="ORF">HB761_01655</name>
</gene>
<feature type="transmembrane region" description="Helical" evidence="1">
    <location>
        <begin position="30"/>
        <end position="49"/>
    </location>
</feature>